<feature type="domain" description="DUF7054" evidence="1">
    <location>
        <begin position="169"/>
        <end position="242"/>
    </location>
</feature>
<accession>A0A438DHU7</accession>
<dbReference type="Pfam" id="PF23156">
    <property type="entry name" value="DUF7054"/>
    <property type="match status" value="1"/>
</dbReference>
<reference evidence="2 3" key="1">
    <citation type="journal article" date="2018" name="PLoS Genet.">
        <title>Population sequencing reveals clonal diversity and ancestral inbreeding in the grapevine cultivar Chardonnay.</title>
        <authorList>
            <person name="Roach M.J."/>
            <person name="Johnson D.L."/>
            <person name="Bohlmann J."/>
            <person name="van Vuuren H.J."/>
            <person name="Jones S.J."/>
            <person name="Pretorius I.S."/>
            <person name="Schmidt S.A."/>
            <person name="Borneman A.R."/>
        </authorList>
    </citation>
    <scope>NUCLEOTIDE SEQUENCE [LARGE SCALE GENOMIC DNA]</scope>
    <source>
        <strain evidence="3">cv. Chardonnay</strain>
        <tissue evidence="2">Leaf</tissue>
    </source>
</reference>
<dbReference type="PANTHER" id="PTHR33270:SF5">
    <property type="entry name" value="GB|AAC00605.1"/>
    <property type="match status" value="1"/>
</dbReference>
<evidence type="ECO:0000313" key="3">
    <source>
        <dbReference type="Proteomes" id="UP000288805"/>
    </source>
</evidence>
<dbReference type="PANTHER" id="PTHR33270">
    <property type="entry name" value="BNAC05G50380D PROTEIN"/>
    <property type="match status" value="1"/>
</dbReference>
<protein>
    <recommendedName>
        <fullName evidence="1">DUF7054 domain-containing protein</fullName>
    </recommendedName>
</protein>
<evidence type="ECO:0000313" key="2">
    <source>
        <dbReference type="EMBL" id="RVW35054.1"/>
    </source>
</evidence>
<comment type="caution">
    <text evidence="2">The sequence shown here is derived from an EMBL/GenBank/DDBJ whole genome shotgun (WGS) entry which is preliminary data.</text>
</comment>
<dbReference type="AlphaFoldDB" id="A0A438DHU7"/>
<dbReference type="InterPro" id="IPR040358">
    <property type="entry name" value="At4g22758-like"/>
</dbReference>
<dbReference type="EMBL" id="QGNW01001615">
    <property type="protein sequence ID" value="RVW35054.1"/>
    <property type="molecule type" value="Genomic_DNA"/>
</dbReference>
<proteinExistence type="predicted"/>
<gene>
    <name evidence="2" type="ORF">CK203_079861</name>
</gene>
<evidence type="ECO:0000259" key="1">
    <source>
        <dbReference type="Pfam" id="PF23156"/>
    </source>
</evidence>
<dbReference type="InterPro" id="IPR055482">
    <property type="entry name" value="DUF7054"/>
</dbReference>
<dbReference type="Proteomes" id="UP000288805">
    <property type="component" value="Unassembled WGS sequence"/>
</dbReference>
<sequence length="281" mass="31847">MDKGKWEMAWRRQHQTQLTAQHMPYTHARHRTCTSPHPLIKYDNSPQPPSRETFAPLSPLILTSFSSLLDSLFLLKTLGPSPLDAANSLCLSCTFELLILGQGQRRVPFTRIPPPPPPPPFANCCQGLDIPPLGFVWVRFGMKRKMSQKMLRRRQKKKSFEEQNINGTNNRFLISVNVLGSSGPIRFVVNEGDLIAAVIDTALKSYARQGRLPHLGSDINQFLLLEPMELIGSCGGRNFVLCKKQIEPQMRETRPEMLGRKGSGSWKTWLNKSFNFKILSH</sequence>
<organism evidence="2 3">
    <name type="scientific">Vitis vinifera</name>
    <name type="common">Grape</name>
    <dbReference type="NCBI Taxonomy" id="29760"/>
    <lineage>
        <taxon>Eukaryota</taxon>
        <taxon>Viridiplantae</taxon>
        <taxon>Streptophyta</taxon>
        <taxon>Embryophyta</taxon>
        <taxon>Tracheophyta</taxon>
        <taxon>Spermatophyta</taxon>
        <taxon>Magnoliopsida</taxon>
        <taxon>eudicotyledons</taxon>
        <taxon>Gunneridae</taxon>
        <taxon>Pentapetalae</taxon>
        <taxon>rosids</taxon>
        <taxon>Vitales</taxon>
        <taxon>Vitaceae</taxon>
        <taxon>Viteae</taxon>
        <taxon>Vitis</taxon>
    </lineage>
</organism>
<name>A0A438DHU7_VITVI</name>